<comment type="caution">
    <text evidence="2">The sequence shown here is derived from an EMBL/GenBank/DDBJ whole genome shotgun (WGS) entry which is preliminary data.</text>
</comment>
<evidence type="ECO:0000313" key="5">
    <source>
        <dbReference type="Proteomes" id="UP001152797"/>
    </source>
</evidence>
<dbReference type="AlphaFoldDB" id="A0A9P1CTK7"/>
<protein>
    <submittedName>
        <fullName evidence="4">Bifunctional lysine-specific demethylase and histidyl-hydroxylase NO66</fullName>
    </submittedName>
</protein>
<feature type="chain" id="PRO_5043270765" evidence="1">
    <location>
        <begin position="20"/>
        <end position="236"/>
    </location>
</feature>
<dbReference type="EMBL" id="CAMXCT030002302">
    <property type="protein sequence ID" value="CAL4784483.1"/>
    <property type="molecule type" value="Genomic_DNA"/>
</dbReference>
<dbReference type="EMBL" id="CAMXCT020002302">
    <property type="protein sequence ID" value="CAL1150546.1"/>
    <property type="molecule type" value="Genomic_DNA"/>
</dbReference>
<keyword evidence="1" id="KW-0732">Signal</keyword>
<reference evidence="2" key="1">
    <citation type="submission" date="2022-10" db="EMBL/GenBank/DDBJ databases">
        <authorList>
            <person name="Chen Y."/>
            <person name="Dougan E. K."/>
            <person name="Chan C."/>
            <person name="Rhodes N."/>
            <person name="Thang M."/>
        </authorList>
    </citation>
    <scope>NUCLEOTIDE SEQUENCE</scope>
</reference>
<organism evidence="2">
    <name type="scientific">Cladocopium goreaui</name>
    <dbReference type="NCBI Taxonomy" id="2562237"/>
    <lineage>
        <taxon>Eukaryota</taxon>
        <taxon>Sar</taxon>
        <taxon>Alveolata</taxon>
        <taxon>Dinophyceae</taxon>
        <taxon>Suessiales</taxon>
        <taxon>Symbiodiniaceae</taxon>
        <taxon>Cladocopium</taxon>
    </lineage>
</organism>
<sequence>MLGTWCLALVASAVAVAHASYHCLPGAVELAERKNLKNPQGESYPLGIWVPDWAAGYAVSAIAHVLIEEMLGYNVVDKGPGPATPDAFYALAGCETPTVINRRGCSDLMSIYSHLSLEGWTTAYQSSWDDVQRDYPATAPLNLGAMGYVGRVSAFLTSKLQEEAYYSEGLTLEYYRSYNVSWTNPSKYFDNITAIDTSRLKRCNETRTQVHAAMQQYWEAQLISEVLFADILDSVG</sequence>
<dbReference type="Proteomes" id="UP001152797">
    <property type="component" value="Unassembled WGS sequence"/>
</dbReference>
<evidence type="ECO:0000313" key="3">
    <source>
        <dbReference type="EMBL" id="CAL1150546.1"/>
    </source>
</evidence>
<evidence type="ECO:0000313" key="4">
    <source>
        <dbReference type="EMBL" id="CAL4784483.1"/>
    </source>
</evidence>
<name>A0A9P1CTK7_9DINO</name>
<keyword evidence="5" id="KW-1185">Reference proteome</keyword>
<accession>A0A9P1CTK7</accession>
<evidence type="ECO:0000256" key="1">
    <source>
        <dbReference type="SAM" id="SignalP"/>
    </source>
</evidence>
<evidence type="ECO:0000313" key="2">
    <source>
        <dbReference type="EMBL" id="CAI3997171.1"/>
    </source>
</evidence>
<reference evidence="3" key="2">
    <citation type="submission" date="2024-04" db="EMBL/GenBank/DDBJ databases">
        <authorList>
            <person name="Chen Y."/>
            <person name="Shah S."/>
            <person name="Dougan E. K."/>
            <person name="Thang M."/>
            <person name="Chan C."/>
        </authorList>
    </citation>
    <scope>NUCLEOTIDE SEQUENCE [LARGE SCALE GENOMIC DNA]</scope>
</reference>
<dbReference type="OrthoDB" id="410629at2759"/>
<gene>
    <name evidence="2" type="ORF">C1SCF055_LOCUS23582</name>
</gene>
<dbReference type="EMBL" id="CAMXCT010002302">
    <property type="protein sequence ID" value="CAI3997171.1"/>
    <property type="molecule type" value="Genomic_DNA"/>
</dbReference>
<feature type="signal peptide" evidence="1">
    <location>
        <begin position="1"/>
        <end position="19"/>
    </location>
</feature>
<proteinExistence type="predicted"/>